<organism evidence="10 11">
    <name type="scientific">Pleionea mediterranea</name>
    <dbReference type="NCBI Taxonomy" id="523701"/>
    <lineage>
        <taxon>Bacteria</taxon>
        <taxon>Pseudomonadati</taxon>
        <taxon>Pseudomonadota</taxon>
        <taxon>Gammaproteobacteria</taxon>
        <taxon>Oceanospirillales</taxon>
        <taxon>Pleioneaceae</taxon>
        <taxon>Pleionea</taxon>
    </lineage>
</organism>
<dbReference type="PROSITE" id="PS00599">
    <property type="entry name" value="AA_TRANSFER_CLASS_2"/>
    <property type="match status" value="1"/>
</dbReference>
<keyword evidence="5 10" id="KW-0808">Transferase</keyword>
<evidence type="ECO:0000256" key="8">
    <source>
        <dbReference type="RuleBase" id="RU003693"/>
    </source>
</evidence>
<accession>A0A316FQY1</accession>
<dbReference type="OrthoDB" id="9813612at2"/>
<dbReference type="Gene3D" id="3.90.1150.10">
    <property type="entry name" value="Aspartate Aminotransferase, domain 1"/>
    <property type="match status" value="1"/>
</dbReference>
<dbReference type="EC" id="2.6.1.9" evidence="3"/>
<dbReference type="InterPro" id="IPR023214">
    <property type="entry name" value="HAD_sf"/>
</dbReference>
<dbReference type="Pfam" id="PF00155">
    <property type="entry name" value="Aminotran_1_2"/>
    <property type="match status" value="1"/>
</dbReference>
<dbReference type="InterPro" id="IPR015421">
    <property type="entry name" value="PyrdxlP-dep_Trfase_major"/>
</dbReference>
<reference evidence="10 11" key="1">
    <citation type="submission" date="2018-05" db="EMBL/GenBank/DDBJ databases">
        <title>Genomic Encyclopedia of Type Strains, Phase IV (KMG-IV): sequencing the most valuable type-strain genomes for metagenomic binning, comparative biology and taxonomic classification.</title>
        <authorList>
            <person name="Goeker M."/>
        </authorList>
    </citation>
    <scope>NUCLEOTIDE SEQUENCE [LARGE SCALE GENOMIC DNA]</scope>
    <source>
        <strain evidence="10 11">DSM 25350</strain>
    </source>
</reference>
<dbReference type="PANTHER" id="PTHR42885:SF2">
    <property type="entry name" value="HISTIDINOL-PHOSPHATE AMINOTRANSFERASE"/>
    <property type="match status" value="1"/>
</dbReference>
<dbReference type="InterPro" id="IPR015424">
    <property type="entry name" value="PyrdxlP-dep_Trfase"/>
</dbReference>
<dbReference type="GO" id="GO:0030170">
    <property type="term" value="F:pyridoxal phosphate binding"/>
    <property type="evidence" value="ECO:0007669"/>
    <property type="project" value="InterPro"/>
</dbReference>
<dbReference type="PANTHER" id="PTHR42885">
    <property type="entry name" value="HISTIDINOL-PHOSPHATE AMINOTRANSFERASE-RELATED"/>
    <property type="match status" value="1"/>
</dbReference>
<evidence type="ECO:0000256" key="1">
    <source>
        <dbReference type="ARBA" id="ARBA00001933"/>
    </source>
</evidence>
<protein>
    <recommendedName>
        <fullName evidence="3">histidinol-phosphate transaminase</fullName>
        <ecNumber evidence="3">2.6.1.9</ecNumber>
    </recommendedName>
</protein>
<evidence type="ECO:0000313" key="10">
    <source>
        <dbReference type="EMBL" id="PWK50723.1"/>
    </source>
</evidence>
<dbReference type="RefSeq" id="WP_109763390.1">
    <property type="nucleotide sequence ID" value="NZ_QGGU01000006.1"/>
</dbReference>
<evidence type="ECO:0000313" key="11">
    <source>
        <dbReference type="Proteomes" id="UP000245790"/>
    </source>
</evidence>
<evidence type="ECO:0000256" key="5">
    <source>
        <dbReference type="ARBA" id="ARBA00022679"/>
    </source>
</evidence>
<keyword evidence="11" id="KW-1185">Reference proteome</keyword>
<dbReference type="InterPro" id="IPR015422">
    <property type="entry name" value="PyrdxlP-dep_Trfase_small"/>
</dbReference>
<evidence type="ECO:0000256" key="3">
    <source>
        <dbReference type="ARBA" id="ARBA00012748"/>
    </source>
</evidence>
<evidence type="ECO:0000256" key="6">
    <source>
        <dbReference type="ARBA" id="ARBA00022898"/>
    </source>
</evidence>
<keyword evidence="6 8" id="KW-0663">Pyridoxal phosphate</keyword>
<sequence length="560" mass="62403">MLKLDFNERSDYPGEWLKTIKLDTDSLWLYPKREVLESKLADYFSLSAENVFCSNGGDESIYILMRLIKEGCAMAADVMASGKLILPLPAFSQYTWGVKSWNIETVEIAPQENLSIDIDALKSAINSNPRSAVALTSPNNPTGESIATETLQQLLQLAADNQSWVFLDEAYIEFSTQASAVNLLQRYNNLIILRTFSKAYGLAGIRLGYLLGNEQLLNSFRERAMPFNVPTPTLTIAEQALQPQAQQDMQRYTQAIKNNREQLCDWFRSVGITPIPAQGNFIFLKLTVELASLLTVYLKRNDILVRVFTESYLKGCVRITIPYNLQPLMDALAAIFDPELICFDMDGVLIDTSSSYDNAIKATVKEFIGVEITDAEINTLRSQGGFNNDWVLSQQLVRLNGKEIDLNTITQCFQSFYLGQNNDGYINNESIMVKQPLMNRLQSRQQSIAIVTGRPGNEARLGTDNLGSAFDYWRTATIVSDNDVQNSKPDPEGILGLKSKLNCKTSWMIGDTPDDMQAAIRSGSIAIGIGLENKQSLLQAGADLVIDTVNQLTDLLTLKQ</sequence>
<dbReference type="Proteomes" id="UP000245790">
    <property type="component" value="Unassembled WGS sequence"/>
</dbReference>
<dbReference type="Gene3D" id="3.40.50.1000">
    <property type="entry name" value="HAD superfamily/HAD-like"/>
    <property type="match status" value="1"/>
</dbReference>
<dbReference type="Pfam" id="PF13419">
    <property type="entry name" value="HAD_2"/>
    <property type="match status" value="1"/>
</dbReference>
<comment type="catalytic activity">
    <reaction evidence="7">
        <text>L-histidinol phosphate + 2-oxoglutarate = 3-(imidazol-4-yl)-2-oxopropyl phosphate + L-glutamate</text>
        <dbReference type="Rhea" id="RHEA:23744"/>
        <dbReference type="ChEBI" id="CHEBI:16810"/>
        <dbReference type="ChEBI" id="CHEBI:29985"/>
        <dbReference type="ChEBI" id="CHEBI:57766"/>
        <dbReference type="ChEBI" id="CHEBI:57980"/>
        <dbReference type="EC" id="2.6.1.9"/>
    </reaction>
</comment>
<comment type="pathway">
    <text evidence="2">Amino-acid biosynthesis; L-histidine biosynthesis; L-histidine from 5-phospho-alpha-D-ribose 1-diphosphate: step 7/9.</text>
</comment>
<feature type="domain" description="Aminotransferase class I/classII large" evidence="9">
    <location>
        <begin position="15"/>
        <end position="321"/>
    </location>
</feature>
<gene>
    <name evidence="10" type="ORF">C8D97_10610</name>
</gene>
<name>A0A316FQY1_9GAMM</name>
<dbReference type="SFLD" id="SFLDG01129">
    <property type="entry name" value="C1.5:_HAD__Beta-PGM__Phosphata"/>
    <property type="match status" value="1"/>
</dbReference>
<comment type="caution">
    <text evidence="10">The sequence shown here is derived from an EMBL/GenBank/DDBJ whole genome shotgun (WGS) entry which is preliminary data.</text>
</comment>
<evidence type="ECO:0000256" key="7">
    <source>
        <dbReference type="ARBA" id="ARBA00047481"/>
    </source>
</evidence>
<dbReference type="SUPFAM" id="SSF53383">
    <property type="entry name" value="PLP-dependent transferases"/>
    <property type="match status" value="1"/>
</dbReference>
<dbReference type="GO" id="GO:0004400">
    <property type="term" value="F:histidinol-phosphate transaminase activity"/>
    <property type="evidence" value="ECO:0007669"/>
    <property type="project" value="UniProtKB-EC"/>
</dbReference>
<dbReference type="SUPFAM" id="SSF56784">
    <property type="entry name" value="HAD-like"/>
    <property type="match status" value="1"/>
</dbReference>
<proteinExistence type="inferred from homology"/>
<comment type="cofactor">
    <cofactor evidence="1 8">
        <name>pyridoxal 5'-phosphate</name>
        <dbReference type="ChEBI" id="CHEBI:597326"/>
    </cofactor>
</comment>
<dbReference type="EMBL" id="QGGU01000006">
    <property type="protein sequence ID" value="PWK50723.1"/>
    <property type="molecule type" value="Genomic_DNA"/>
</dbReference>
<dbReference type="Gene3D" id="3.40.640.10">
    <property type="entry name" value="Type I PLP-dependent aspartate aminotransferase-like (Major domain)"/>
    <property type="match status" value="1"/>
</dbReference>
<dbReference type="AlphaFoldDB" id="A0A316FQY1"/>
<dbReference type="CDD" id="cd00609">
    <property type="entry name" value="AAT_like"/>
    <property type="match status" value="1"/>
</dbReference>
<dbReference type="InterPro" id="IPR001917">
    <property type="entry name" value="Aminotrans_II_pyridoxalP_BS"/>
</dbReference>
<dbReference type="SFLD" id="SFLDS00003">
    <property type="entry name" value="Haloacid_Dehalogenase"/>
    <property type="match status" value="1"/>
</dbReference>
<evidence type="ECO:0000256" key="2">
    <source>
        <dbReference type="ARBA" id="ARBA00005011"/>
    </source>
</evidence>
<comment type="similarity">
    <text evidence="8">Belongs to the class-II pyridoxal-phosphate-dependent aminotransferase family.</text>
</comment>
<dbReference type="InterPro" id="IPR004839">
    <property type="entry name" value="Aminotransferase_I/II_large"/>
</dbReference>
<evidence type="ECO:0000259" key="9">
    <source>
        <dbReference type="Pfam" id="PF00155"/>
    </source>
</evidence>
<dbReference type="InterPro" id="IPR041492">
    <property type="entry name" value="HAD_2"/>
</dbReference>
<dbReference type="InterPro" id="IPR036412">
    <property type="entry name" value="HAD-like_sf"/>
</dbReference>
<evidence type="ECO:0000256" key="4">
    <source>
        <dbReference type="ARBA" id="ARBA00022576"/>
    </source>
</evidence>
<keyword evidence="4 10" id="KW-0032">Aminotransferase</keyword>